<dbReference type="FunFam" id="1.10.630.10:FF:000007">
    <property type="entry name" value="Cytochrome P450 76C4"/>
    <property type="match status" value="1"/>
</dbReference>
<evidence type="ECO:0000256" key="3">
    <source>
        <dbReference type="ARBA" id="ARBA00023002"/>
    </source>
</evidence>
<comment type="similarity">
    <text evidence="1 6">Belongs to the cytochrome P450 family.</text>
</comment>
<evidence type="ECO:0000256" key="2">
    <source>
        <dbReference type="ARBA" id="ARBA00022723"/>
    </source>
</evidence>
<dbReference type="GO" id="GO:0005506">
    <property type="term" value="F:iron ion binding"/>
    <property type="evidence" value="ECO:0007669"/>
    <property type="project" value="InterPro"/>
</dbReference>
<dbReference type="EMBL" id="JAYMYS010000005">
    <property type="protein sequence ID" value="KAK7391183.1"/>
    <property type="molecule type" value="Genomic_DNA"/>
</dbReference>
<feature type="binding site" description="axial binding residue" evidence="5">
    <location>
        <position position="500"/>
    </location>
    <ligand>
        <name>heme</name>
        <dbReference type="ChEBI" id="CHEBI:30413"/>
    </ligand>
    <ligandPart>
        <name>Fe</name>
        <dbReference type="ChEBI" id="CHEBI:18248"/>
    </ligandPart>
</feature>
<dbReference type="GO" id="GO:0016705">
    <property type="term" value="F:oxidoreductase activity, acting on paired donors, with incorporation or reduction of molecular oxygen"/>
    <property type="evidence" value="ECO:0007669"/>
    <property type="project" value="InterPro"/>
</dbReference>
<dbReference type="InterPro" id="IPR036396">
    <property type="entry name" value="Cyt_P450_sf"/>
</dbReference>
<gene>
    <name evidence="7" type="ORF">VNO78_19595</name>
</gene>
<keyword evidence="5 6" id="KW-0349">Heme</keyword>
<dbReference type="PANTHER" id="PTHR47950">
    <property type="entry name" value="CYTOCHROME P450, FAMILY 76, SUBFAMILY C, POLYPEPTIDE 5-RELATED"/>
    <property type="match status" value="1"/>
</dbReference>
<reference evidence="7 8" key="1">
    <citation type="submission" date="2024-01" db="EMBL/GenBank/DDBJ databases">
        <title>The genomes of 5 underutilized Papilionoideae crops provide insights into root nodulation and disease resistanc.</title>
        <authorList>
            <person name="Jiang F."/>
        </authorList>
    </citation>
    <scope>NUCLEOTIDE SEQUENCE [LARGE SCALE GENOMIC DNA]</scope>
    <source>
        <strain evidence="7">DUOXIRENSHENG_FW03</strain>
        <tissue evidence="7">Leaves</tissue>
    </source>
</reference>
<dbReference type="PRINTS" id="PR00463">
    <property type="entry name" value="EP450I"/>
</dbReference>
<dbReference type="AlphaFoldDB" id="A0AAN9S7S8"/>
<evidence type="ECO:0000256" key="1">
    <source>
        <dbReference type="ARBA" id="ARBA00010617"/>
    </source>
</evidence>
<sequence>MLLYPCNGLIRYHYSSSRNLAGKGCNIPHSEQYNLHSPHGSTWNCIPHEIGLGVEERKYGKNLVMEDHSLLLLVAVFLVTIRFILNSKVRKKQPPGPTGLPIIGNLHQVGPKPHWWLSRLAQSYGPLMSLRLGSVTVVVASSPGAAREIFEKNDQAFANRPIPESVAAQPNVGDTLAWAPGDQRWRRRRRVCRTEMLTRERLDLLQHLRHEKVQELVEHLGKQGENGKSVDIGEMAFATMLNLISNTVFSEDMVDPGFECAGEFKEMVWRIMEDAGKVNLSDYFPLLKRFDLQGVKRHVEVSYLSLHHIFDDIINKRLTQTQSSSLLKGDFLDVLLHHCQQPHSHFTLQNIKPLILDLFIAGSDTSGSTIEWAMAELLRNPEVMQKAREEVIKVIGRSKEVKESDIPGLAYVQAIVKETLRLHPPVPLLLPYVAGHDVEVSGYTIHKGNQVLINAWSIGRNPMFWDDPLSFQPERFLSSNIDFQGRDFQYLPFGAGRRICPGLPLANRMITLMLATFLHSFHWELPQGVTPQTLDMTEQYGITLKRLSPLCAIPIPL</sequence>
<dbReference type="Gene3D" id="1.10.630.10">
    <property type="entry name" value="Cytochrome P450"/>
    <property type="match status" value="1"/>
</dbReference>
<evidence type="ECO:0000256" key="5">
    <source>
        <dbReference type="PIRSR" id="PIRSR602401-1"/>
    </source>
</evidence>
<evidence type="ECO:0008006" key="9">
    <source>
        <dbReference type="Google" id="ProtNLM"/>
    </source>
</evidence>
<comment type="caution">
    <text evidence="7">The sequence shown here is derived from an EMBL/GenBank/DDBJ whole genome shotgun (WGS) entry which is preliminary data.</text>
</comment>
<keyword evidence="2 5" id="KW-0479">Metal-binding</keyword>
<dbReference type="Proteomes" id="UP001386955">
    <property type="component" value="Unassembled WGS sequence"/>
</dbReference>
<dbReference type="CDD" id="cd11073">
    <property type="entry name" value="CYP76-like"/>
    <property type="match status" value="1"/>
</dbReference>
<protein>
    <recommendedName>
        <fullName evidence="9">Cytochrome P450</fullName>
    </recommendedName>
</protein>
<evidence type="ECO:0000256" key="6">
    <source>
        <dbReference type="RuleBase" id="RU000461"/>
    </source>
</evidence>
<keyword evidence="4 5" id="KW-0408">Iron</keyword>
<accession>A0AAN9S7S8</accession>
<dbReference type="SUPFAM" id="SSF48264">
    <property type="entry name" value="Cytochrome P450"/>
    <property type="match status" value="1"/>
</dbReference>
<evidence type="ECO:0000313" key="7">
    <source>
        <dbReference type="EMBL" id="KAK7391183.1"/>
    </source>
</evidence>
<dbReference type="GO" id="GO:0020037">
    <property type="term" value="F:heme binding"/>
    <property type="evidence" value="ECO:0007669"/>
    <property type="project" value="InterPro"/>
</dbReference>
<dbReference type="InterPro" id="IPR017972">
    <property type="entry name" value="Cyt_P450_CS"/>
</dbReference>
<dbReference type="GO" id="GO:0004497">
    <property type="term" value="F:monooxygenase activity"/>
    <property type="evidence" value="ECO:0007669"/>
    <property type="project" value="UniProtKB-KW"/>
</dbReference>
<dbReference type="PROSITE" id="PS00086">
    <property type="entry name" value="CYTOCHROME_P450"/>
    <property type="match status" value="1"/>
</dbReference>
<dbReference type="Pfam" id="PF00067">
    <property type="entry name" value="p450"/>
    <property type="match status" value="1"/>
</dbReference>
<dbReference type="InterPro" id="IPR002401">
    <property type="entry name" value="Cyt_P450_E_grp-I"/>
</dbReference>
<keyword evidence="3 6" id="KW-0560">Oxidoreductase</keyword>
<proteinExistence type="inferred from homology"/>
<evidence type="ECO:0000313" key="8">
    <source>
        <dbReference type="Proteomes" id="UP001386955"/>
    </source>
</evidence>
<dbReference type="PANTHER" id="PTHR47950:SF44">
    <property type="entry name" value="CYTOCHROME P450, FAMILY 76, SUBFAMILY C, POLYPEPTIDE 5-RELATED"/>
    <property type="match status" value="1"/>
</dbReference>
<evidence type="ECO:0000256" key="4">
    <source>
        <dbReference type="ARBA" id="ARBA00023004"/>
    </source>
</evidence>
<comment type="cofactor">
    <cofactor evidence="5">
        <name>heme</name>
        <dbReference type="ChEBI" id="CHEBI:30413"/>
    </cofactor>
</comment>
<dbReference type="PRINTS" id="PR00385">
    <property type="entry name" value="P450"/>
</dbReference>
<name>A0AAN9S7S8_PSOTE</name>
<dbReference type="InterPro" id="IPR001128">
    <property type="entry name" value="Cyt_P450"/>
</dbReference>
<keyword evidence="8" id="KW-1185">Reference proteome</keyword>
<keyword evidence="6" id="KW-0503">Monooxygenase</keyword>
<organism evidence="7 8">
    <name type="scientific">Psophocarpus tetragonolobus</name>
    <name type="common">Winged bean</name>
    <name type="synonym">Dolichos tetragonolobus</name>
    <dbReference type="NCBI Taxonomy" id="3891"/>
    <lineage>
        <taxon>Eukaryota</taxon>
        <taxon>Viridiplantae</taxon>
        <taxon>Streptophyta</taxon>
        <taxon>Embryophyta</taxon>
        <taxon>Tracheophyta</taxon>
        <taxon>Spermatophyta</taxon>
        <taxon>Magnoliopsida</taxon>
        <taxon>eudicotyledons</taxon>
        <taxon>Gunneridae</taxon>
        <taxon>Pentapetalae</taxon>
        <taxon>rosids</taxon>
        <taxon>fabids</taxon>
        <taxon>Fabales</taxon>
        <taxon>Fabaceae</taxon>
        <taxon>Papilionoideae</taxon>
        <taxon>50 kb inversion clade</taxon>
        <taxon>NPAAA clade</taxon>
        <taxon>indigoferoid/millettioid clade</taxon>
        <taxon>Phaseoleae</taxon>
        <taxon>Psophocarpus</taxon>
    </lineage>
</organism>